<dbReference type="EMBL" id="CAUYUJ010015433">
    <property type="protein sequence ID" value="CAK0853874.1"/>
    <property type="molecule type" value="Genomic_DNA"/>
</dbReference>
<evidence type="ECO:0000313" key="3">
    <source>
        <dbReference type="Proteomes" id="UP001189429"/>
    </source>
</evidence>
<sequence>APTPIELMTPSSRACSRGPLRVAAPGGREVDWAARDAVKPRGDPGLKPGRVETELQERLANLGAPGAAGGRSSMTFGVAASLGACSAATLRRVGLGSSARGNFEVANFAGGAPGFGYQPLLPEAPRPR</sequence>
<feature type="region of interest" description="Disordered" evidence="1">
    <location>
        <begin position="1"/>
        <end position="21"/>
    </location>
</feature>
<keyword evidence="3" id="KW-1185">Reference proteome</keyword>
<name>A0ABN9U4U2_9DINO</name>
<evidence type="ECO:0000256" key="1">
    <source>
        <dbReference type="SAM" id="MobiDB-lite"/>
    </source>
</evidence>
<feature type="non-terminal residue" evidence="2">
    <location>
        <position position="128"/>
    </location>
</feature>
<protein>
    <submittedName>
        <fullName evidence="2">Uncharacterized protein</fullName>
    </submittedName>
</protein>
<organism evidence="2 3">
    <name type="scientific">Prorocentrum cordatum</name>
    <dbReference type="NCBI Taxonomy" id="2364126"/>
    <lineage>
        <taxon>Eukaryota</taxon>
        <taxon>Sar</taxon>
        <taxon>Alveolata</taxon>
        <taxon>Dinophyceae</taxon>
        <taxon>Prorocentrales</taxon>
        <taxon>Prorocentraceae</taxon>
        <taxon>Prorocentrum</taxon>
    </lineage>
</organism>
<reference evidence="2" key="1">
    <citation type="submission" date="2023-10" db="EMBL/GenBank/DDBJ databases">
        <authorList>
            <person name="Chen Y."/>
            <person name="Shah S."/>
            <person name="Dougan E. K."/>
            <person name="Thang M."/>
            <person name="Chan C."/>
        </authorList>
    </citation>
    <scope>NUCLEOTIDE SEQUENCE [LARGE SCALE GENOMIC DNA]</scope>
</reference>
<accession>A0ABN9U4U2</accession>
<feature type="region of interest" description="Disordered" evidence="1">
    <location>
        <begin position="109"/>
        <end position="128"/>
    </location>
</feature>
<feature type="non-terminal residue" evidence="2">
    <location>
        <position position="1"/>
    </location>
</feature>
<comment type="caution">
    <text evidence="2">The sequence shown here is derived from an EMBL/GenBank/DDBJ whole genome shotgun (WGS) entry which is preliminary data.</text>
</comment>
<gene>
    <name evidence="2" type="ORF">PCOR1329_LOCUS45214</name>
</gene>
<evidence type="ECO:0000313" key="2">
    <source>
        <dbReference type="EMBL" id="CAK0853874.1"/>
    </source>
</evidence>
<proteinExistence type="predicted"/>
<dbReference type="Proteomes" id="UP001189429">
    <property type="component" value="Unassembled WGS sequence"/>
</dbReference>